<keyword evidence="2" id="KW-1185">Reference proteome</keyword>
<organism evidence="1 2">
    <name type="scientific">Nocardioides soli</name>
    <dbReference type="NCBI Taxonomy" id="1036020"/>
    <lineage>
        <taxon>Bacteria</taxon>
        <taxon>Bacillati</taxon>
        <taxon>Actinomycetota</taxon>
        <taxon>Actinomycetes</taxon>
        <taxon>Propionibacteriales</taxon>
        <taxon>Nocardioidaceae</taxon>
        <taxon>Nocardioides</taxon>
    </lineage>
</organism>
<accession>A0A7W4VSU3</accession>
<name>A0A7W4VSU3_9ACTN</name>
<comment type="caution">
    <text evidence="1">The sequence shown here is derived from an EMBL/GenBank/DDBJ whole genome shotgun (WGS) entry which is preliminary data.</text>
</comment>
<proteinExistence type="predicted"/>
<evidence type="ECO:0000313" key="1">
    <source>
        <dbReference type="EMBL" id="MBB3041155.1"/>
    </source>
</evidence>
<sequence>MARAAGFKVEGLNSVVRALQQLGADVEDLKDVFSEIAATGADIAADHIDSDTGRAASTVRGNRAKNKAVVAAGSASVPYLGVINYGWPERGIEAQEFMQSADDQLQPIAVQLLEDGINAKIKEKNFR</sequence>
<dbReference type="AlphaFoldDB" id="A0A7W4VSU3"/>
<reference evidence="1 2" key="1">
    <citation type="submission" date="2020-08" db="EMBL/GenBank/DDBJ databases">
        <title>Sequencing the genomes of 1000 actinobacteria strains.</title>
        <authorList>
            <person name="Klenk H.-P."/>
        </authorList>
    </citation>
    <scope>NUCLEOTIDE SEQUENCE [LARGE SCALE GENOMIC DNA]</scope>
    <source>
        <strain evidence="1 2">DSM 105498</strain>
    </source>
</reference>
<protein>
    <recommendedName>
        <fullName evidence="3">HK97 gp10 family phage protein</fullName>
    </recommendedName>
</protein>
<evidence type="ECO:0008006" key="3">
    <source>
        <dbReference type="Google" id="ProtNLM"/>
    </source>
</evidence>
<dbReference type="RefSeq" id="WP_183591086.1">
    <property type="nucleotide sequence ID" value="NZ_JACHWR010000001.1"/>
</dbReference>
<dbReference type="EMBL" id="JACHWR010000001">
    <property type="protein sequence ID" value="MBB3041155.1"/>
    <property type="molecule type" value="Genomic_DNA"/>
</dbReference>
<dbReference type="Proteomes" id="UP000589626">
    <property type="component" value="Unassembled WGS sequence"/>
</dbReference>
<evidence type="ECO:0000313" key="2">
    <source>
        <dbReference type="Proteomes" id="UP000589626"/>
    </source>
</evidence>
<gene>
    <name evidence="1" type="ORF">FHU40_000956</name>
</gene>